<dbReference type="NCBIfam" id="NF040878">
    <property type="entry name" value="SE1561_fam"/>
    <property type="match status" value="1"/>
</dbReference>
<evidence type="ECO:0000313" key="1">
    <source>
        <dbReference type="EMBL" id="RBW68150.1"/>
    </source>
</evidence>
<reference evidence="1 2" key="1">
    <citation type="submission" date="2018-07" db="EMBL/GenBank/DDBJ databases">
        <title>Lottiidibacillus patelloidae gen. nov., sp. nov., isolated from the intestinal tract of a marine limpet and the reclassification of B. taeanensis BH030017T, B. algicola KMM 3737T and B. hwajinpoensis SW-72T as genus Lottiidibacillus.</title>
        <authorList>
            <person name="Liu R."/>
            <person name="Huang Z."/>
        </authorList>
    </citation>
    <scope>NUCLEOTIDE SEQUENCE [LARGE SCALE GENOMIC DNA]</scope>
    <source>
        <strain evidence="1 2">BH030017</strain>
    </source>
</reference>
<dbReference type="OrthoDB" id="2990422at2"/>
<comment type="caution">
    <text evidence="1">The sequence shown here is derived from an EMBL/GenBank/DDBJ whole genome shotgun (WGS) entry which is preliminary data.</text>
</comment>
<evidence type="ECO:0000313" key="2">
    <source>
        <dbReference type="Proteomes" id="UP000253314"/>
    </source>
</evidence>
<organism evidence="1 2">
    <name type="scientific">Bacillus taeanensis</name>
    <dbReference type="NCBI Taxonomy" id="273032"/>
    <lineage>
        <taxon>Bacteria</taxon>
        <taxon>Bacillati</taxon>
        <taxon>Bacillota</taxon>
        <taxon>Bacilli</taxon>
        <taxon>Bacillales</taxon>
        <taxon>Bacillaceae</taxon>
        <taxon>Bacillus</taxon>
    </lineage>
</organism>
<protein>
    <submittedName>
        <fullName evidence="1">Uncharacterized protein</fullName>
    </submittedName>
</protein>
<dbReference type="Proteomes" id="UP000253314">
    <property type="component" value="Unassembled WGS sequence"/>
</dbReference>
<proteinExistence type="predicted"/>
<dbReference type="AlphaFoldDB" id="A0A366XP55"/>
<dbReference type="EMBL" id="QOCW01000024">
    <property type="protein sequence ID" value="RBW68150.1"/>
    <property type="molecule type" value="Genomic_DNA"/>
</dbReference>
<keyword evidence="2" id="KW-1185">Reference proteome</keyword>
<dbReference type="InterPro" id="IPR047670">
    <property type="entry name" value="YfjT-like"/>
</dbReference>
<accession>A0A366XP55</accession>
<name>A0A366XP55_9BACI</name>
<sequence length="61" mass="7167">MGNSVHDKESQLNYIHNRMDMLVKVLDTIDAESAGVSEIDRIIEMLDDIELKCQQFRKDWE</sequence>
<gene>
    <name evidence="1" type="ORF">DS031_18200</name>
</gene>
<dbReference type="RefSeq" id="WP_113807484.1">
    <property type="nucleotide sequence ID" value="NZ_QOCW01000024.1"/>
</dbReference>